<proteinExistence type="inferred from homology"/>
<organism evidence="13">
    <name type="scientific">marine metagenome</name>
    <dbReference type="NCBI Taxonomy" id="408172"/>
    <lineage>
        <taxon>unclassified sequences</taxon>
        <taxon>metagenomes</taxon>
        <taxon>ecological metagenomes</taxon>
    </lineage>
</organism>
<dbReference type="SUPFAM" id="SSF51621">
    <property type="entry name" value="Phosphoenolpyruvate/pyruvate domain"/>
    <property type="match status" value="1"/>
</dbReference>
<dbReference type="InterPro" id="IPR040442">
    <property type="entry name" value="Pyrv_kinase-like_dom_sf"/>
</dbReference>
<dbReference type="GO" id="GO:0009401">
    <property type="term" value="P:phosphoenolpyruvate-dependent sugar phosphotransferase system"/>
    <property type="evidence" value="ECO:0007669"/>
    <property type="project" value="InterPro"/>
</dbReference>
<sequence length="307" mass="33865">MSEHDRLITGIAASPGIAIGRAFIFDRAGFKVTEHTIADPEIDREIARFRKAIDEALDEVVALQKRISMKADEEISGIFRSHRAVLEDPEIVDVTVVRIRREARNAEFIFDDIMQGWIASMSAVENPFFRERTADFEDVRYRVLARLMGMARVPLQELDEPVIIVAHNLSPTDTAEIDRSHVCGFVTDVGGQASHTSIVAKGLAVPAVVGTNVATREIEEGTRLIVDGAAGLLFVDPSPGTIKRYEEAQTELSIIEHELLQYLDAPATTEDGHTVELSGNIELPGEVETVLSHGADSIGLYRTEFLY</sequence>
<dbReference type="InterPro" id="IPR036637">
    <property type="entry name" value="Phosphohistidine_dom_sf"/>
</dbReference>
<gene>
    <name evidence="13" type="ORF">METZ01_LOCUS246708</name>
</gene>
<dbReference type="Gene3D" id="1.10.274.10">
    <property type="entry name" value="PtsI, HPr-binding domain"/>
    <property type="match status" value="1"/>
</dbReference>
<comment type="similarity">
    <text evidence="2">Belongs to the PEP-utilizing enzyme family.</text>
</comment>
<dbReference type="Pfam" id="PF00391">
    <property type="entry name" value="PEP-utilizers"/>
    <property type="match status" value="1"/>
</dbReference>
<keyword evidence="4" id="KW-0808">Transferase</keyword>
<evidence type="ECO:0000256" key="3">
    <source>
        <dbReference type="ARBA" id="ARBA00016544"/>
    </source>
</evidence>
<evidence type="ECO:0000256" key="5">
    <source>
        <dbReference type="ARBA" id="ARBA00022723"/>
    </source>
</evidence>
<dbReference type="InterPro" id="IPR015813">
    <property type="entry name" value="Pyrv/PenolPyrv_kinase-like_dom"/>
</dbReference>
<dbReference type="SUPFAM" id="SSF52009">
    <property type="entry name" value="Phosphohistidine domain"/>
    <property type="match status" value="1"/>
</dbReference>
<dbReference type="EMBL" id="UINC01064820">
    <property type="protein sequence ID" value="SVB93854.1"/>
    <property type="molecule type" value="Genomic_DNA"/>
</dbReference>
<dbReference type="GO" id="GO:0046872">
    <property type="term" value="F:metal ion binding"/>
    <property type="evidence" value="ECO:0007669"/>
    <property type="project" value="UniProtKB-KW"/>
</dbReference>
<feature type="domain" description="PEP-utilising enzyme mobile" evidence="10">
    <location>
        <begin position="159"/>
        <end position="231"/>
    </location>
</feature>
<feature type="domain" description="PEP-utilising enzyme C-terminal" evidence="11">
    <location>
        <begin position="261"/>
        <end position="307"/>
    </location>
</feature>
<keyword evidence="7" id="KW-0460">Magnesium</keyword>
<dbReference type="InterPro" id="IPR008731">
    <property type="entry name" value="PTS_EIN"/>
</dbReference>
<keyword evidence="5" id="KW-0479">Metal-binding</keyword>
<keyword evidence="6" id="KW-0418">Kinase</keyword>
<protein>
    <recommendedName>
        <fullName evidence="3">Phosphoenolpyruvate-protein phosphotransferase</fullName>
    </recommendedName>
    <alternativeName>
        <fullName evidence="8">Phosphotransferase system, enzyme I</fullName>
    </alternativeName>
</protein>
<dbReference type="GO" id="GO:0016301">
    <property type="term" value="F:kinase activity"/>
    <property type="evidence" value="ECO:0007669"/>
    <property type="project" value="UniProtKB-KW"/>
</dbReference>
<dbReference type="InterPro" id="IPR008279">
    <property type="entry name" value="PEP-util_enz_mobile_dom"/>
</dbReference>
<dbReference type="Gene3D" id="3.50.30.10">
    <property type="entry name" value="Phosphohistidine domain"/>
    <property type="match status" value="1"/>
</dbReference>
<evidence type="ECO:0000256" key="2">
    <source>
        <dbReference type="ARBA" id="ARBA00007837"/>
    </source>
</evidence>
<dbReference type="PANTHER" id="PTHR46244">
    <property type="entry name" value="PHOSPHOENOLPYRUVATE-PROTEIN PHOSPHOTRANSFERASE"/>
    <property type="match status" value="1"/>
</dbReference>
<evidence type="ECO:0000259" key="10">
    <source>
        <dbReference type="Pfam" id="PF00391"/>
    </source>
</evidence>
<evidence type="ECO:0000259" key="11">
    <source>
        <dbReference type="Pfam" id="PF02896"/>
    </source>
</evidence>
<evidence type="ECO:0000256" key="8">
    <source>
        <dbReference type="ARBA" id="ARBA00033235"/>
    </source>
</evidence>
<evidence type="ECO:0000256" key="4">
    <source>
        <dbReference type="ARBA" id="ARBA00022679"/>
    </source>
</evidence>
<dbReference type="AlphaFoldDB" id="A0A382I2H1"/>
<evidence type="ECO:0000256" key="9">
    <source>
        <dbReference type="SAM" id="Coils"/>
    </source>
</evidence>
<dbReference type="InterPro" id="IPR000121">
    <property type="entry name" value="PEP_util_C"/>
</dbReference>
<feature type="coiled-coil region" evidence="9">
    <location>
        <begin position="46"/>
        <end position="73"/>
    </location>
</feature>
<dbReference type="Gene3D" id="3.20.20.60">
    <property type="entry name" value="Phosphoenolpyruvate-binding domains"/>
    <property type="match status" value="1"/>
</dbReference>
<reference evidence="13" key="1">
    <citation type="submission" date="2018-05" db="EMBL/GenBank/DDBJ databases">
        <authorList>
            <person name="Lanie J.A."/>
            <person name="Ng W.-L."/>
            <person name="Kazmierczak K.M."/>
            <person name="Andrzejewski T.M."/>
            <person name="Davidsen T.M."/>
            <person name="Wayne K.J."/>
            <person name="Tettelin H."/>
            <person name="Glass J.I."/>
            <person name="Rusch D."/>
            <person name="Podicherti R."/>
            <person name="Tsui H.-C.T."/>
            <person name="Winkler M.E."/>
        </authorList>
    </citation>
    <scope>NUCLEOTIDE SEQUENCE</scope>
</reference>
<evidence type="ECO:0000313" key="13">
    <source>
        <dbReference type="EMBL" id="SVB93854.1"/>
    </source>
</evidence>
<feature type="domain" description="Phosphotransferase system enzyme I N-terminal" evidence="12">
    <location>
        <begin position="9"/>
        <end position="132"/>
    </location>
</feature>
<dbReference type="SUPFAM" id="SSF47831">
    <property type="entry name" value="Enzyme I of the PEP:sugar phosphotransferase system HPr-binding (sub)domain"/>
    <property type="match status" value="1"/>
</dbReference>
<comment type="cofactor">
    <cofactor evidence="1">
        <name>Mg(2+)</name>
        <dbReference type="ChEBI" id="CHEBI:18420"/>
    </cofactor>
</comment>
<evidence type="ECO:0000256" key="7">
    <source>
        <dbReference type="ARBA" id="ARBA00022842"/>
    </source>
</evidence>
<evidence type="ECO:0000256" key="1">
    <source>
        <dbReference type="ARBA" id="ARBA00001946"/>
    </source>
</evidence>
<keyword evidence="9" id="KW-0175">Coiled coil</keyword>
<dbReference type="PANTHER" id="PTHR46244:SF3">
    <property type="entry name" value="PHOSPHOENOLPYRUVATE-PROTEIN PHOSPHOTRANSFERASE"/>
    <property type="match status" value="1"/>
</dbReference>
<dbReference type="InterPro" id="IPR036618">
    <property type="entry name" value="PtsI_HPr-bd_sf"/>
</dbReference>
<dbReference type="Pfam" id="PF05524">
    <property type="entry name" value="PEP-utilisers_N"/>
    <property type="match status" value="1"/>
</dbReference>
<accession>A0A382I2H1</accession>
<dbReference type="InterPro" id="IPR050499">
    <property type="entry name" value="PEP-utilizing_PTS_enzyme"/>
</dbReference>
<feature type="non-terminal residue" evidence="13">
    <location>
        <position position="307"/>
    </location>
</feature>
<evidence type="ECO:0000259" key="12">
    <source>
        <dbReference type="Pfam" id="PF05524"/>
    </source>
</evidence>
<dbReference type="Pfam" id="PF02896">
    <property type="entry name" value="PEP-utilizers_C"/>
    <property type="match status" value="1"/>
</dbReference>
<name>A0A382I2H1_9ZZZZ</name>
<evidence type="ECO:0000256" key="6">
    <source>
        <dbReference type="ARBA" id="ARBA00022777"/>
    </source>
</evidence>